<evidence type="ECO:0000313" key="6">
    <source>
        <dbReference type="Proteomes" id="UP000799302"/>
    </source>
</evidence>
<gene>
    <name evidence="5" type="ORF">BT63DRAFT_398038</name>
</gene>
<dbReference type="SUPFAM" id="SSF52540">
    <property type="entry name" value="P-loop containing nucleoside triphosphate hydrolases"/>
    <property type="match status" value="1"/>
</dbReference>
<dbReference type="Pfam" id="PF22939">
    <property type="entry name" value="WHD_GPIID"/>
    <property type="match status" value="1"/>
</dbReference>
<protein>
    <recommendedName>
        <fullName evidence="7">NACHT domain-containing protein</fullName>
    </recommendedName>
</protein>
<feature type="domain" description="GPI inositol-deacylase winged helix" evidence="3">
    <location>
        <begin position="674"/>
        <end position="745"/>
    </location>
</feature>
<keyword evidence="1" id="KW-0677">Repeat</keyword>
<evidence type="ECO:0000313" key="5">
    <source>
        <dbReference type="EMBL" id="KAF2671659.1"/>
    </source>
</evidence>
<sequence length="1602" mass="181431">MYHLLKNRPGKSKRELRSGLVGEPSKTTQGASTPIESATPSDEAQQCNRRSQATSTDQKPPVLLQGRTNTGIPQRLRDMATQEAPPDPLGLELIYEPEISPPLDIIFVHGIGGTSRSTWTKDRHADKFWPKRWLPNEPGIQTARILSFGYNAVPNNGGPNPLSNIGFFARALLEAMKELPIGHTEDIILGQRPIIFIVHSLGGLVVKQAYLYGHNDSEYRDIISSISAIIFLATPNRSHDMESIMERILTVSVSEHPVEYYRSSGEIWDGSELANSINEQFRHFASRLEILSYYETLSTPIARHSLMVLDQTSAEIGTHAETSVPLEADHNSITKFNSSRDSNYVHIKNGLKLLMRKVHAKGIHLLGSEQRPGLAYLESFLAVPNNFRDDLQFFRKRWTPGTCLWILSNSVFEQWRDEDRGTSMLWLHALPGSGKSILSSFVIHHLQEEAFCVYYFFRFGDASKRSLSTCLRVLAFQIADRLPQFRRALQEHKLSAKSLEKADAKTIWDKVFREILFRVYTSSTLYWIIDALDEADHPRALIEMLTDVSESSMPIKILLVSRQTPDLVTSFERLKTNVPVGYLPIEDTRRDIRNFLEDEVKYLRARTEFKTQIVERLVAGAGTNFLWARLAFDEVRECNTQEDLDETLESMPTELTEFYQRMEDTLLESLKRPRDQRLGQEILTWAVCSRRPLSLGELVQALQPDHNLVMDAKLTINRVCGQFVIADATDHLVMVHQTARDHVLEMQSVLAVNQADGHERLFKKCLSVLETRYARRESGPSGTTTRPVDDRSFMIYAATSWPYHLDRTSVESETTLLALSEFLRGYSVLSWITALASNNLLRILVSASKSLSRLARAKRIRYSETNPMQHRWQELDDVESWAIDLLKLLGKFGDNLLARPSTIYNQIPPFCPRNTTMYRWFEHHNVQPYSLSVKGLSKEQWDDSLARLSLGPESQALTVLCSPENIAVLTGVGQVVLYSATTFEKLKTFAHTERVCAVCFSSSFKSLATYGFRTTKVWDIKLGKVVKKIQNPRGSKALNLIFAKDDTEVIAGSDDRLIRSANLNASDPKWEVLHPHLLKDEIALDRPVHKVPWRVAFTPDAAYMAVAYRAYPLSVFSLDPPELIGRNMRNKSFAGNSWTVVDEVLWHPNGKEILGIYMGGEVFRWNPFDHVQQELDAEARYITCSLDGSFFATGDRHGALKIFNYEHFTQIYHLSVEGLINNICFSPDGKRLFDVRGHHCNVWEPNALLRVDGGIEQDSDVKSDLATITTRAMSKSSSEVRDQITAIGIQIQGRYQAVGNEKGVVSMVDSLEEEHETIELWKSPVQLSIGHLNWSGDGDYLACAGLAGRVVVKKVQQEQDLTWTASQEFEQRLTLREEGIRKIMLNDDGSILFVQNGPEAMVFHTHSQPVRSHSIEVSNTAWIEHPSNSSLLMALDVKGVSFYKWDDLQQSTTTRTDGSSTLTSSMIIDRVLSLPRTLQIVINYQKKLEDLSEEVTSFFDLPTTSATSSIIAHDVPVEVQKRVELPLGILPVQGFIFLDKDYWLCSYKLGPSVEKEEVKEYYFLPKDWWNVDCLKLCTLLANGTLLIPNNGELAVIKCTALR</sequence>
<dbReference type="InterPro" id="IPR036322">
    <property type="entry name" value="WD40_repeat_dom_sf"/>
</dbReference>
<evidence type="ECO:0008006" key="7">
    <source>
        <dbReference type="Google" id="ProtNLM"/>
    </source>
</evidence>
<proteinExistence type="predicted"/>
<dbReference type="SUPFAM" id="SSF53474">
    <property type="entry name" value="alpha/beta-Hydrolases"/>
    <property type="match status" value="1"/>
</dbReference>
<accession>A0A6A6UHB1</accession>
<evidence type="ECO:0000259" key="4">
    <source>
        <dbReference type="Pfam" id="PF24883"/>
    </source>
</evidence>
<evidence type="ECO:0000256" key="1">
    <source>
        <dbReference type="ARBA" id="ARBA00022737"/>
    </source>
</evidence>
<dbReference type="PANTHER" id="PTHR10039:SF16">
    <property type="entry name" value="GPI INOSITOL-DEACYLASE"/>
    <property type="match status" value="1"/>
</dbReference>
<dbReference type="Gene3D" id="2.130.10.10">
    <property type="entry name" value="YVTN repeat-like/Quinoprotein amine dehydrogenase"/>
    <property type="match status" value="2"/>
</dbReference>
<reference evidence="5" key="1">
    <citation type="journal article" date="2020" name="Stud. Mycol.">
        <title>101 Dothideomycetes genomes: a test case for predicting lifestyles and emergence of pathogens.</title>
        <authorList>
            <person name="Haridas S."/>
            <person name="Albert R."/>
            <person name="Binder M."/>
            <person name="Bloem J."/>
            <person name="Labutti K."/>
            <person name="Salamov A."/>
            <person name="Andreopoulos B."/>
            <person name="Baker S."/>
            <person name="Barry K."/>
            <person name="Bills G."/>
            <person name="Bluhm B."/>
            <person name="Cannon C."/>
            <person name="Castanera R."/>
            <person name="Culley D."/>
            <person name="Daum C."/>
            <person name="Ezra D."/>
            <person name="Gonzalez J."/>
            <person name="Henrissat B."/>
            <person name="Kuo A."/>
            <person name="Liang C."/>
            <person name="Lipzen A."/>
            <person name="Lutzoni F."/>
            <person name="Magnuson J."/>
            <person name="Mondo S."/>
            <person name="Nolan M."/>
            <person name="Ohm R."/>
            <person name="Pangilinan J."/>
            <person name="Park H.-J."/>
            <person name="Ramirez L."/>
            <person name="Alfaro M."/>
            <person name="Sun H."/>
            <person name="Tritt A."/>
            <person name="Yoshinaga Y."/>
            <person name="Zwiers L.-H."/>
            <person name="Turgeon B."/>
            <person name="Goodwin S."/>
            <person name="Spatafora J."/>
            <person name="Crous P."/>
            <person name="Grigoriev I."/>
        </authorList>
    </citation>
    <scope>NUCLEOTIDE SEQUENCE</scope>
    <source>
        <strain evidence="5">CBS 115976</strain>
    </source>
</reference>
<dbReference type="OrthoDB" id="194358at2759"/>
<dbReference type="InterPro" id="IPR054471">
    <property type="entry name" value="GPIID_WHD"/>
</dbReference>
<dbReference type="EMBL" id="MU004232">
    <property type="protein sequence ID" value="KAF2671659.1"/>
    <property type="molecule type" value="Genomic_DNA"/>
</dbReference>
<dbReference type="Gene3D" id="3.40.50.1820">
    <property type="entry name" value="alpha/beta hydrolase"/>
    <property type="match status" value="1"/>
</dbReference>
<evidence type="ECO:0000256" key="2">
    <source>
        <dbReference type="SAM" id="MobiDB-lite"/>
    </source>
</evidence>
<dbReference type="SMART" id="SM00320">
    <property type="entry name" value="WD40"/>
    <property type="match status" value="4"/>
</dbReference>
<keyword evidence="6" id="KW-1185">Reference proteome</keyword>
<dbReference type="SUPFAM" id="SSF50978">
    <property type="entry name" value="WD40 repeat-like"/>
    <property type="match status" value="2"/>
</dbReference>
<feature type="compositionally biased region" description="Basic residues" evidence="2">
    <location>
        <begin position="1"/>
        <end position="11"/>
    </location>
</feature>
<feature type="compositionally biased region" description="Polar residues" evidence="2">
    <location>
        <begin position="25"/>
        <end position="58"/>
    </location>
</feature>
<name>A0A6A6UHB1_9PEZI</name>
<dbReference type="Proteomes" id="UP000799302">
    <property type="component" value="Unassembled WGS sequence"/>
</dbReference>
<dbReference type="Pfam" id="PF24883">
    <property type="entry name" value="NPHP3_N"/>
    <property type="match status" value="1"/>
</dbReference>
<feature type="domain" description="Nephrocystin 3-like N-terminal" evidence="4">
    <location>
        <begin position="401"/>
        <end position="562"/>
    </location>
</feature>
<dbReference type="Gene3D" id="3.40.50.300">
    <property type="entry name" value="P-loop containing nucleotide triphosphate hydrolases"/>
    <property type="match status" value="1"/>
</dbReference>
<dbReference type="InterPro" id="IPR056884">
    <property type="entry name" value="NPHP3-like_N"/>
</dbReference>
<feature type="region of interest" description="Disordered" evidence="2">
    <location>
        <begin position="1"/>
        <end position="72"/>
    </location>
</feature>
<evidence type="ECO:0000259" key="3">
    <source>
        <dbReference type="Pfam" id="PF22939"/>
    </source>
</evidence>
<dbReference type="PANTHER" id="PTHR10039">
    <property type="entry name" value="AMELOGENIN"/>
    <property type="match status" value="1"/>
</dbReference>
<dbReference type="InterPro" id="IPR027417">
    <property type="entry name" value="P-loop_NTPase"/>
</dbReference>
<dbReference type="InterPro" id="IPR001680">
    <property type="entry name" value="WD40_rpt"/>
</dbReference>
<dbReference type="InterPro" id="IPR015943">
    <property type="entry name" value="WD40/YVTN_repeat-like_dom_sf"/>
</dbReference>
<dbReference type="InterPro" id="IPR029058">
    <property type="entry name" value="AB_hydrolase_fold"/>
</dbReference>
<organism evidence="5 6">
    <name type="scientific">Microthyrium microscopicum</name>
    <dbReference type="NCBI Taxonomy" id="703497"/>
    <lineage>
        <taxon>Eukaryota</taxon>
        <taxon>Fungi</taxon>
        <taxon>Dikarya</taxon>
        <taxon>Ascomycota</taxon>
        <taxon>Pezizomycotina</taxon>
        <taxon>Dothideomycetes</taxon>
        <taxon>Dothideomycetes incertae sedis</taxon>
        <taxon>Microthyriales</taxon>
        <taxon>Microthyriaceae</taxon>
        <taxon>Microthyrium</taxon>
    </lineage>
</organism>